<dbReference type="RefSeq" id="WP_213819241.1">
    <property type="nucleotide sequence ID" value="NZ_JAAMFI010000001.1"/>
</dbReference>
<dbReference type="InterPro" id="IPR036610">
    <property type="entry name" value="PEBP-like_sf"/>
</dbReference>
<dbReference type="SUPFAM" id="SSF49777">
    <property type="entry name" value="PEBP-like"/>
    <property type="match status" value="1"/>
</dbReference>
<evidence type="ECO:0000313" key="2">
    <source>
        <dbReference type="Proteomes" id="UP001519418"/>
    </source>
</evidence>
<keyword evidence="1" id="KW-0649">Protein kinase inhibitor</keyword>
<organism evidence="1 2">
    <name type="scientific">Fructobacillus papyriferae</name>
    <dbReference type="NCBI Taxonomy" id="2713171"/>
    <lineage>
        <taxon>Bacteria</taxon>
        <taxon>Bacillati</taxon>
        <taxon>Bacillota</taxon>
        <taxon>Bacilli</taxon>
        <taxon>Lactobacillales</taxon>
        <taxon>Lactobacillaceae</taxon>
        <taxon>Fructobacillus</taxon>
    </lineage>
</organism>
<dbReference type="PANTHER" id="PTHR30289">
    <property type="entry name" value="UNCHARACTERIZED PROTEIN YBCL-RELATED"/>
    <property type="match status" value="1"/>
</dbReference>
<sequence length="165" mass="18168">MQIQAITGYLPDQYSKHAPEEYRKEGVPVCSLPIELEDLPKGTKDLAVVFIDYDAVPVCGFPFIHWLATGFGAVTNVPEDAARLDKSLCQGSNSFSSKFYPEHAESIVQGYAGPMPPDKDHNYTLTVYALDQKLDLSKGFYLNELLKAMDGHVLAQASEQVLAKA</sequence>
<accession>A0ABS5QP27</accession>
<name>A0ABS5QP27_9LACO</name>
<evidence type="ECO:0000313" key="1">
    <source>
        <dbReference type="EMBL" id="MBS9334627.1"/>
    </source>
</evidence>
<dbReference type="GO" id="GO:0004860">
    <property type="term" value="F:protein kinase inhibitor activity"/>
    <property type="evidence" value="ECO:0007669"/>
    <property type="project" value="UniProtKB-KW"/>
</dbReference>
<dbReference type="Proteomes" id="UP001519418">
    <property type="component" value="Unassembled WGS sequence"/>
</dbReference>
<dbReference type="CDD" id="cd00865">
    <property type="entry name" value="PEBP_bact_arch"/>
    <property type="match status" value="1"/>
</dbReference>
<dbReference type="Pfam" id="PF01161">
    <property type="entry name" value="PBP"/>
    <property type="match status" value="1"/>
</dbReference>
<comment type="caution">
    <text evidence="1">The sequence shown here is derived from an EMBL/GenBank/DDBJ whole genome shotgun (WGS) entry which is preliminary data.</text>
</comment>
<keyword evidence="2" id="KW-1185">Reference proteome</keyword>
<dbReference type="PANTHER" id="PTHR30289:SF1">
    <property type="entry name" value="PEBP (PHOSPHATIDYLETHANOLAMINE-BINDING PROTEIN) FAMILY PROTEIN"/>
    <property type="match status" value="1"/>
</dbReference>
<dbReference type="EMBL" id="JAAMFI010000001">
    <property type="protein sequence ID" value="MBS9334627.1"/>
    <property type="molecule type" value="Genomic_DNA"/>
</dbReference>
<proteinExistence type="predicted"/>
<dbReference type="InterPro" id="IPR008914">
    <property type="entry name" value="PEBP"/>
</dbReference>
<dbReference type="InterPro" id="IPR005247">
    <property type="entry name" value="YbhB_YbcL/LppC-like"/>
</dbReference>
<reference evidence="1 2" key="1">
    <citation type="submission" date="2020-02" db="EMBL/GenBank/DDBJ databases">
        <title>Fructobacillus sp. isolated from paper mulberry of Taiwan.</title>
        <authorList>
            <person name="Lin S.-T."/>
        </authorList>
    </citation>
    <scope>NUCLEOTIDE SEQUENCE [LARGE SCALE GENOMIC DNA]</scope>
    <source>
        <strain evidence="1 2">M1-10</strain>
    </source>
</reference>
<dbReference type="NCBIfam" id="TIGR00481">
    <property type="entry name" value="YbhB/YbcL family Raf kinase inhibitor-like protein"/>
    <property type="match status" value="1"/>
</dbReference>
<gene>
    <name evidence="1" type="ORF">G6R27_01075</name>
</gene>
<protein>
    <submittedName>
        <fullName evidence="1">YbhB/YbcL family Raf kinase inhibitor-like protein</fullName>
    </submittedName>
</protein>
<dbReference type="Gene3D" id="3.90.280.10">
    <property type="entry name" value="PEBP-like"/>
    <property type="match status" value="1"/>
</dbReference>